<proteinExistence type="predicted"/>
<comment type="caution">
    <text evidence="1">The sequence shown here is derived from an EMBL/GenBank/DDBJ whole genome shotgun (WGS) entry which is preliminary data.</text>
</comment>
<reference evidence="1" key="1">
    <citation type="journal article" date="2012" name="PLoS ONE">
        <title>Gene sets for utilization of primary and secondary nutrition supplies in the distal gut of endangered iberian lynx.</title>
        <authorList>
            <person name="Alcaide M."/>
            <person name="Messina E."/>
            <person name="Richter M."/>
            <person name="Bargiela R."/>
            <person name="Peplies J."/>
            <person name="Huws S.A."/>
            <person name="Newbold C.J."/>
            <person name="Golyshin P.N."/>
            <person name="Simon M.A."/>
            <person name="Lopez G."/>
            <person name="Yakimov M.M."/>
            <person name="Ferrer M."/>
        </authorList>
    </citation>
    <scope>NUCLEOTIDE SEQUENCE</scope>
</reference>
<accession>J9C336</accession>
<dbReference type="AlphaFoldDB" id="J9C336"/>
<organism evidence="1">
    <name type="scientific">gut metagenome</name>
    <dbReference type="NCBI Taxonomy" id="749906"/>
    <lineage>
        <taxon>unclassified sequences</taxon>
        <taxon>metagenomes</taxon>
        <taxon>organismal metagenomes</taxon>
    </lineage>
</organism>
<gene>
    <name evidence="1" type="ORF">EVA_17663</name>
</gene>
<evidence type="ECO:0000313" key="1">
    <source>
        <dbReference type="EMBL" id="EJW94230.1"/>
    </source>
</evidence>
<name>J9C336_9ZZZZ</name>
<dbReference type="EMBL" id="AMCI01006490">
    <property type="protein sequence ID" value="EJW94230.1"/>
    <property type="molecule type" value="Genomic_DNA"/>
</dbReference>
<sequence>MDETTVTFSIRGKEQKADKPFLRITTITGSNRMVKAVRGNRFNLSRQTDTVYVAELLEANAKWTFGVTEDEVRAAFNLIKPEWISGEN</sequence>
<protein>
    <submittedName>
        <fullName evidence="1">Uncharacterized protein</fullName>
    </submittedName>
</protein>